<feature type="transmembrane region" description="Helical" evidence="9">
    <location>
        <begin position="22"/>
        <end position="42"/>
    </location>
</feature>
<keyword evidence="2" id="KW-1003">Cell membrane</keyword>
<keyword evidence="3 9" id="KW-0472">Membrane</keyword>
<evidence type="ECO:0000256" key="7">
    <source>
        <dbReference type="SAM" id="Coils"/>
    </source>
</evidence>
<dbReference type="CDD" id="cd11386">
    <property type="entry name" value="MCP_signal"/>
    <property type="match status" value="1"/>
</dbReference>
<keyword evidence="9" id="KW-0812">Transmembrane</keyword>
<comment type="similarity">
    <text evidence="5">Belongs to the methyl-accepting chemotaxis (MCP) protein family.</text>
</comment>
<reference evidence="13" key="1">
    <citation type="submission" date="2016-10" db="EMBL/GenBank/DDBJ databases">
        <authorList>
            <person name="Varghese N."/>
            <person name="Submissions S."/>
        </authorList>
    </citation>
    <scope>NUCLEOTIDE SEQUENCE [LARGE SCALE GENOMIC DNA]</scope>
    <source>
        <strain evidence="13">CGMCC 1.10223</strain>
    </source>
</reference>
<name>A0A1I2CQY0_9BACL</name>
<dbReference type="Pfam" id="PF00015">
    <property type="entry name" value="MCPsignal"/>
    <property type="match status" value="1"/>
</dbReference>
<evidence type="ECO:0000259" key="11">
    <source>
        <dbReference type="PROSITE" id="PS50885"/>
    </source>
</evidence>
<dbReference type="PANTHER" id="PTHR32089:SF112">
    <property type="entry name" value="LYSOZYME-LIKE PROTEIN-RELATED"/>
    <property type="match status" value="1"/>
</dbReference>
<feature type="region of interest" description="Disordered" evidence="8">
    <location>
        <begin position="713"/>
        <end position="734"/>
    </location>
</feature>
<protein>
    <submittedName>
        <fullName evidence="12">HAMP domain-containing protein</fullName>
    </submittedName>
</protein>
<evidence type="ECO:0000256" key="2">
    <source>
        <dbReference type="ARBA" id="ARBA00022475"/>
    </source>
</evidence>
<dbReference type="PROSITE" id="PS50885">
    <property type="entry name" value="HAMP"/>
    <property type="match status" value="1"/>
</dbReference>
<feature type="compositionally biased region" description="Low complexity" evidence="8">
    <location>
        <begin position="713"/>
        <end position="725"/>
    </location>
</feature>
<dbReference type="Gene3D" id="6.10.340.10">
    <property type="match status" value="1"/>
</dbReference>
<sequence length="734" mass="79344">MFFKLLSPFTALMSKLKYAQKFVVVSALFMIPLVLLLVLWVNEQQGNIEYIKKEHDGVIYIKDIMPLMLQVQQHRGLSSGLLNGNTDAKAEVDAKSQEIDGLIQTLDPGMKASGMAGAQEMWEAWKQQWTKLDSGNAAMSSSDSFESHSTLVLELSNIMIKLSDESGLSLDTQMDSYYLGSMFVQQIPALMEHAAIVRGKGNGVLTSKKMTDNEEIKLRLEAEMINYSVTDMNKSLSSALGWNEALIPSLEKSGAMTVTSLKSFVALLNTGVLGGSNLTMNGAEFFKSGTATLGVLSDFYVQVNTELEQVLQQRIDELTATRNMLLGLTILSMILVAIFYMAFYRNVMVTVAALRNRADEMANGDFSKELHLETRDELRQVGLSFNEMILSLNVLLRRNQIVSEQAAASSEELTAISYESTLAMKQIAESIQGVSEGTDVQRVSADETSKAMNEMAVGITRIAEAASEVADAAVKVTGNAQVGEEQLGQTVRQMNSIQASAVRSGEVVSKLDEHSAQIGQIVQAVMAIAKQTQLLSLNANIEAARAGEHGRGFSVVASEVGKLAEQTSESVQTISELVRDIRALVSENVKAMSEMKSETASGLASIEQANTTIGDILLEVRSMSDQIQEVSAAAEEISAGMEEVTASVGEVANISNKTSDEAETMAAATEEQLASMEEIQASAEALRDMAQQLQDDLSHFVLSSDDTQAVRAQAAQAAQASQATQPETEQVKAG</sequence>
<dbReference type="SMART" id="SM00283">
    <property type="entry name" value="MA"/>
    <property type="match status" value="1"/>
</dbReference>
<keyword evidence="13" id="KW-1185">Reference proteome</keyword>
<dbReference type="PANTHER" id="PTHR32089">
    <property type="entry name" value="METHYL-ACCEPTING CHEMOTAXIS PROTEIN MCPB"/>
    <property type="match status" value="1"/>
</dbReference>
<dbReference type="CDD" id="cd06225">
    <property type="entry name" value="HAMP"/>
    <property type="match status" value="1"/>
</dbReference>
<gene>
    <name evidence="12" type="ORF">SAMN04487969_105220</name>
</gene>
<evidence type="ECO:0000256" key="8">
    <source>
        <dbReference type="SAM" id="MobiDB-lite"/>
    </source>
</evidence>
<feature type="domain" description="Methyl-accepting transducer" evidence="10">
    <location>
        <begin position="416"/>
        <end position="652"/>
    </location>
</feature>
<accession>A0A1I2CQY0</accession>
<dbReference type="RefSeq" id="WP_046231453.1">
    <property type="nucleotide sequence ID" value="NZ_FONN01000005.1"/>
</dbReference>
<evidence type="ECO:0000256" key="5">
    <source>
        <dbReference type="ARBA" id="ARBA00029447"/>
    </source>
</evidence>
<dbReference type="Gene3D" id="1.10.287.950">
    <property type="entry name" value="Methyl-accepting chemotaxis protein"/>
    <property type="match status" value="1"/>
</dbReference>
<dbReference type="EMBL" id="FONN01000005">
    <property type="protein sequence ID" value="SFE70648.1"/>
    <property type="molecule type" value="Genomic_DNA"/>
</dbReference>
<keyword evidence="9" id="KW-1133">Transmembrane helix</keyword>
<keyword evidence="4 6" id="KW-0807">Transducer</keyword>
<evidence type="ECO:0000256" key="3">
    <source>
        <dbReference type="ARBA" id="ARBA00023136"/>
    </source>
</evidence>
<dbReference type="PROSITE" id="PS50111">
    <property type="entry name" value="CHEMOTAXIS_TRANSDUC_2"/>
    <property type="match status" value="1"/>
</dbReference>
<feature type="transmembrane region" description="Helical" evidence="9">
    <location>
        <begin position="324"/>
        <end position="343"/>
    </location>
</feature>
<feature type="coiled-coil region" evidence="7">
    <location>
        <begin position="659"/>
        <end position="696"/>
    </location>
</feature>
<dbReference type="InterPro" id="IPR004089">
    <property type="entry name" value="MCPsignal_dom"/>
</dbReference>
<dbReference type="SUPFAM" id="SSF58104">
    <property type="entry name" value="Methyl-accepting chemotaxis protein (MCP) signaling domain"/>
    <property type="match status" value="1"/>
</dbReference>
<evidence type="ECO:0000259" key="10">
    <source>
        <dbReference type="PROSITE" id="PS50111"/>
    </source>
</evidence>
<evidence type="ECO:0000256" key="4">
    <source>
        <dbReference type="ARBA" id="ARBA00023224"/>
    </source>
</evidence>
<evidence type="ECO:0000256" key="9">
    <source>
        <dbReference type="SAM" id="Phobius"/>
    </source>
</evidence>
<dbReference type="SMART" id="SM00304">
    <property type="entry name" value="HAMP"/>
    <property type="match status" value="2"/>
</dbReference>
<evidence type="ECO:0000256" key="6">
    <source>
        <dbReference type="PROSITE-ProRule" id="PRU00284"/>
    </source>
</evidence>
<evidence type="ECO:0000256" key="1">
    <source>
        <dbReference type="ARBA" id="ARBA00004236"/>
    </source>
</evidence>
<organism evidence="12 13">
    <name type="scientific">Paenibacillus algorifonticola</name>
    <dbReference type="NCBI Taxonomy" id="684063"/>
    <lineage>
        <taxon>Bacteria</taxon>
        <taxon>Bacillati</taxon>
        <taxon>Bacillota</taxon>
        <taxon>Bacilli</taxon>
        <taxon>Bacillales</taxon>
        <taxon>Paenibacillaceae</taxon>
        <taxon>Paenibacillus</taxon>
    </lineage>
</organism>
<comment type="subcellular location">
    <subcellularLocation>
        <location evidence="1">Cell membrane</location>
    </subcellularLocation>
</comment>
<dbReference type="GO" id="GO:0005886">
    <property type="term" value="C:plasma membrane"/>
    <property type="evidence" value="ECO:0007669"/>
    <property type="project" value="UniProtKB-SubCell"/>
</dbReference>
<feature type="domain" description="HAMP" evidence="11">
    <location>
        <begin position="345"/>
        <end position="397"/>
    </location>
</feature>
<dbReference type="GO" id="GO:0007165">
    <property type="term" value="P:signal transduction"/>
    <property type="evidence" value="ECO:0007669"/>
    <property type="project" value="UniProtKB-KW"/>
</dbReference>
<keyword evidence="7" id="KW-0175">Coiled coil</keyword>
<dbReference type="AlphaFoldDB" id="A0A1I2CQY0"/>
<evidence type="ECO:0000313" key="13">
    <source>
        <dbReference type="Proteomes" id="UP000183410"/>
    </source>
</evidence>
<dbReference type="InterPro" id="IPR003660">
    <property type="entry name" value="HAMP_dom"/>
</dbReference>
<dbReference type="Pfam" id="PF00672">
    <property type="entry name" value="HAMP"/>
    <property type="match status" value="1"/>
</dbReference>
<dbReference type="Proteomes" id="UP000183410">
    <property type="component" value="Unassembled WGS sequence"/>
</dbReference>
<evidence type="ECO:0000313" key="12">
    <source>
        <dbReference type="EMBL" id="SFE70648.1"/>
    </source>
</evidence>
<proteinExistence type="inferred from homology"/>
<dbReference type="OrthoDB" id="2489132at2"/>